<dbReference type="AlphaFoldDB" id="A0AAV5BWX1"/>
<dbReference type="Proteomes" id="UP001054889">
    <property type="component" value="Unassembled WGS sequence"/>
</dbReference>
<accession>A0AAV5BWX1</accession>
<reference evidence="1" key="1">
    <citation type="journal article" date="2018" name="DNA Res.">
        <title>Multiple hybrid de novo genome assembly of finger millet, an orphan allotetraploid crop.</title>
        <authorList>
            <person name="Hatakeyama M."/>
            <person name="Aluri S."/>
            <person name="Balachadran M.T."/>
            <person name="Sivarajan S.R."/>
            <person name="Patrignani A."/>
            <person name="Gruter S."/>
            <person name="Poveda L."/>
            <person name="Shimizu-Inatsugi R."/>
            <person name="Baeten J."/>
            <person name="Francoijs K.J."/>
            <person name="Nataraja K.N."/>
            <person name="Reddy Y.A.N."/>
            <person name="Phadnis S."/>
            <person name="Ravikumar R.L."/>
            <person name="Schlapbach R."/>
            <person name="Sreeman S.M."/>
            <person name="Shimizu K.K."/>
        </authorList>
    </citation>
    <scope>NUCLEOTIDE SEQUENCE</scope>
</reference>
<dbReference type="EMBL" id="BQKI01000003">
    <property type="protein sequence ID" value="GJM90053.1"/>
    <property type="molecule type" value="Genomic_DNA"/>
</dbReference>
<gene>
    <name evidence="1" type="primary">ga06295</name>
    <name evidence="1" type="ORF">PR202_ga06295</name>
</gene>
<organism evidence="1 2">
    <name type="scientific">Eleusine coracana subsp. coracana</name>
    <dbReference type="NCBI Taxonomy" id="191504"/>
    <lineage>
        <taxon>Eukaryota</taxon>
        <taxon>Viridiplantae</taxon>
        <taxon>Streptophyta</taxon>
        <taxon>Embryophyta</taxon>
        <taxon>Tracheophyta</taxon>
        <taxon>Spermatophyta</taxon>
        <taxon>Magnoliopsida</taxon>
        <taxon>Liliopsida</taxon>
        <taxon>Poales</taxon>
        <taxon>Poaceae</taxon>
        <taxon>PACMAD clade</taxon>
        <taxon>Chloridoideae</taxon>
        <taxon>Cynodonteae</taxon>
        <taxon>Eleusininae</taxon>
        <taxon>Eleusine</taxon>
    </lineage>
</organism>
<proteinExistence type="predicted"/>
<comment type="caution">
    <text evidence="1">The sequence shown here is derived from an EMBL/GenBank/DDBJ whole genome shotgun (WGS) entry which is preliminary data.</text>
</comment>
<name>A0AAV5BWX1_ELECO</name>
<evidence type="ECO:0000313" key="2">
    <source>
        <dbReference type="Proteomes" id="UP001054889"/>
    </source>
</evidence>
<reference evidence="1" key="2">
    <citation type="submission" date="2021-12" db="EMBL/GenBank/DDBJ databases">
        <title>Resequencing data analysis of finger millet.</title>
        <authorList>
            <person name="Hatakeyama M."/>
            <person name="Aluri S."/>
            <person name="Balachadran M.T."/>
            <person name="Sivarajan S.R."/>
            <person name="Poveda L."/>
            <person name="Shimizu-Inatsugi R."/>
            <person name="Schlapbach R."/>
            <person name="Sreeman S.M."/>
            <person name="Shimizu K.K."/>
        </authorList>
    </citation>
    <scope>NUCLEOTIDE SEQUENCE</scope>
</reference>
<evidence type="ECO:0000313" key="1">
    <source>
        <dbReference type="EMBL" id="GJM90053.1"/>
    </source>
</evidence>
<keyword evidence="2" id="KW-1185">Reference proteome</keyword>
<sequence>MGHVVPVTTALDSCWFDADDVDHCFYIFLQKTAVLRSSSREQSLIQDSDRVEQEKTLRKKVDHFAASGALRWCDVSTIANSKDGGSW</sequence>
<protein>
    <submittedName>
        <fullName evidence="1">Uncharacterized protein</fullName>
    </submittedName>
</protein>